<gene>
    <name evidence="2" type="ORF">MPDQ_004571</name>
</gene>
<proteinExistence type="predicted"/>
<organism evidence="2 3">
    <name type="scientific">Monascus purpureus</name>
    <name type="common">Red mold</name>
    <name type="synonym">Monascus anka</name>
    <dbReference type="NCBI Taxonomy" id="5098"/>
    <lineage>
        <taxon>Eukaryota</taxon>
        <taxon>Fungi</taxon>
        <taxon>Dikarya</taxon>
        <taxon>Ascomycota</taxon>
        <taxon>Pezizomycotina</taxon>
        <taxon>Eurotiomycetes</taxon>
        <taxon>Eurotiomycetidae</taxon>
        <taxon>Eurotiales</taxon>
        <taxon>Aspergillaceae</taxon>
        <taxon>Monascus</taxon>
    </lineage>
</organism>
<dbReference type="AlphaFoldDB" id="A0A507R7K0"/>
<keyword evidence="3" id="KW-1185">Reference proteome</keyword>
<comment type="caution">
    <text evidence="2">The sequence shown here is derived from an EMBL/GenBank/DDBJ whole genome shotgun (WGS) entry which is preliminary data.</text>
</comment>
<name>A0A507R7K0_MONPU</name>
<feature type="region of interest" description="Disordered" evidence="1">
    <location>
        <begin position="24"/>
        <end position="63"/>
    </location>
</feature>
<protein>
    <submittedName>
        <fullName evidence="2">Uncharacterized protein</fullName>
    </submittedName>
</protein>
<accession>A0A507R7K0</accession>
<evidence type="ECO:0000256" key="1">
    <source>
        <dbReference type="SAM" id="MobiDB-lite"/>
    </source>
</evidence>
<evidence type="ECO:0000313" key="2">
    <source>
        <dbReference type="EMBL" id="TQB77171.1"/>
    </source>
</evidence>
<dbReference type="Proteomes" id="UP000319663">
    <property type="component" value="Unassembled WGS sequence"/>
</dbReference>
<dbReference type="EMBL" id="VIFY01000003">
    <property type="protein sequence ID" value="TQB77171.1"/>
    <property type="molecule type" value="Genomic_DNA"/>
</dbReference>
<sequence length="63" mass="7086">MLEPGLEDDCMILHPVWSSVPSVESQAMSRCKPTTESSAGLSAERQKNEILTERESQRPVAWR</sequence>
<reference evidence="2 3" key="1">
    <citation type="submission" date="2019-06" db="EMBL/GenBank/DDBJ databases">
        <title>Wine fermentation using esterase from Monascus purpureus.</title>
        <authorList>
            <person name="Geng C."/>
            <person name="Zhang Y."/>
        </authorList>
    </citation>
    <scope>NUCLEOTIDE SEQUENCE [LARGE SCALE GENOMIC DNA]</scope>
    <source>
        <strain evidence="2">HQ1</strain>
    </source>
</reference>
<evidence type="ECO:0000313" key="3">
    <source>
        <dbReference type="Proteomes" id="UP000319663"/>
    </source>
</evidence>
<feature type="compositionally biased region" description="Polar residues" evidence="1">
    <location>
        <begin position="24"/>
        <end position="40"/>
    </location>
</feature>
<feature type="compositionally biased region" description="Basic and acidic residues" evidence="1">
    <location>
        <begin position="44"/>
        <end position="57"/>
    </location>
</feature>